<gene>
    <name evidence="2" type="ORF">S12H4_41387</name>
</gene>
<organism evidence="2">
    <name type="scientific">marine sediment metagenome</name>
    <dbReference type="NCBI Taxonomy" id="412755"/>
    <lineage>
        <taxon>unclassified sequences</taxon>
        <taxon>metagenomes</taxon>
        <taxon>ecological metagenomes</taxon>
    </lineage>
</organism>
<reference evidence="2" key="1">
    <citation type="journal article" date="2014" name="Front. Microbiol.">
        <title>High frequency of phylogenetically diverse reductive dehalogenase-homologous genes in deep subseafloor sedimentary metagenomes.</title>
        <authorList>
            <person name="Kawai M."/>
            <person name="Futagami T."/>
            <person name="Toyoda A."/>
            <person name="Takaki Y."/>
            <person name="Nishi S."/>
            <person name="Hori S."/>
            <person name="Arai W."/>
            <person name="Tsubouchi T."/>
            <person name="Morono Y."/>
            <person name="Uchiyama I."/>
            <person name="Ito T."/>
            <person name="Fujiyama A."/>
            <person name="Inagaki F."/>
            <person name="Takami H."/>
        </authorList>
    </citation>
    <scope>NUCLEOTIDE SEQUENCE</scope>
    <source>
        <strain evidence="2">Expedition CK06-06</strain>
    </source>
</reference>
<comment type="caution">
    <text evidence="2">The sequence shown here is derived from an EMBL/GenBank/DDBJ whole genome shotgun (WGS) entry which is preliminary data.</text>
</comment>
<name>X1URE5_9ZZZZ</name>
<dbReference type="Gene3D" id="3.30.470.30">
    <property type="entry name" value="DNA ligase/mRNA capping enzyme"/>
    <property type="match status" value="1"/>
</dbReference>
<dbReference type="EMBL" id="BARW01025218">
    <property type="protein sequence ID" value="GAJ06182.1"/>
    <property type="molecule type" value="Genomic_DNA"/>
</dbReference>
<feature type="non-terminal residue" evidence="2">
    <location>
        <position position="98"/>
    </location>
</feature>
<evidence type="ECO:0000259" key="1">
    <source>
        <dbReference type="Pfam" id="PF09414"/>
    </source>
</evidence>
<dbReference type="AlphaFoldDB" id="X1URE5"/>
<proteinExistence type="predicted"/>
<protein>
    <recommendedName>
        <fullName evidence="1">RNA ligase domain-containing protein</fullName>
    </recommendedName>
</protein>
<accession>X1URE5</accession>
<sequence length="98" mass="11613">MQFVKYNSVQNSYQLKFMDRLIREEKTGGDWVVTEKIHGANFSFWYDGKKLRMAKRTAWIADDASFFGIQNLKENLIEKVKRLHGLFRELDYVAVFGE</sequence>
<dbReference type="SUPFAM" id="SSF56091">
    <property type="entry name" value="DNA ligase/mRNA capping enzyme, catalytic domain"/>
    <property type="match status" value="1"/>
</dbReference>
<dbReference type="InterPro" id="IPR021122">
    <property type="entry name" value="RNA_ligase_dom_REL/Rnl2"/>
</dbReference>
<evidence type="ECO:0000313" key="2">
    <source>
        <dbReference type="EMBL" id="GAJ06182.1"/>
    </source>
</evidence>
<dbReference type="Pfam" id="PF09414">
    <property type="entry name" value="RNA_ligase"/>
    <property type="match status" value="1"/>
</dbReference>
<feature type="domain" description="RNA ligase" evidence="1">
    <location>
        <begin position="30"/>
        <end position="98"/>
    </location>
</feature>